<reference evidence="2 3" key="1">
    <citation type="journal article" date="2015" name="BMC Genomics">
        <title>Insights from the genome of Ophiocordyceps polyrhachis-furcata to pathogenicity and host specificity in insect fungi.</title>
        <authorList>
            <person name="Wichadakul D."/>
            <person name="Kobmoo N."/>
            <person name="Ingsriswang S."/>
            <person name="Tangphatsornruang S."/>
            <person name="Chantasingh D."/>
            <person name="Luangsa-ard J.J."/>
            <person name="Eurwilaichitr L."/>
        </authorList>
    </citation>
    <scope>NUCLEOTIDE SEQUENCE [LARGE SCALE GENOMIC DNA]</scope>
    <source>
        <strain evidence="2 3">BCC 54312</strain>
    </source>
</reference>
<accession>A0A367L639</accession>
<sequence>MEGSHLKMAFEEDAVAVGKEEGNRAGNETAAASTAKDPPARSGSSLYAHTWMRKSSQENKTQGQATRPPPPPLSKTGYVPSVRAGSRKEPSAWQEDIRPTGLEIDR</sequence>
<keyword evidence="3" id="KW-1185">Reference proteome</keyword>
<organism evidence="2 3">
    <name type="scientific">Ophiocordyceps polyrhachis-furcata BCC 54312</name>
    <dbReference type="NCBI Taxonomy" id="1330021"/>
    <lineage>
        <taxon>Eukaryota</taxon>
        <taxon>Fungi</taxon>
        <taxon>Dikarya</taxon>
        <taxon>Ascomycota</taxon>
        <taxon>Pezizomycotina</taxon>
        <taxon>Sordariomycetes</taxon>
        <taxon>Hypocreomycetidae</taxon>
        <taxon>Hypocreales</taxon>
        <taxon>Ophiocordycipitaceae</taxon>
        <taxon>Ophiocordyceps</taxon>
    </lineage>
</organism>
<gene>
    <name evidence="2" type="ORF">L249_8421</name>
</gene>
<comment type="caution">
    <text evidence="2">The sequence shown here is derived from an EMBL/GenBank/DDBJ whole genome shotgun (WGS) entry which is preliminary data.</text>
</comment>
<dbReference type="Proteomes" id="UP000253664">
    <property type="component" value="Unassembled WGS sequence"/>
</dbReference>
<evidence type="ECO:0000313" key="2">
    <source>
        <dbReference type="EMBL" id="RCI09890.1"/>
    </source>
</evidence>
<evidence type="ECO:0000313" key="3">
    <source>
        <dbReference type="Proteomes" id="UP000253664"/>
    </source>
</evidence>
<name>A0A367L639_9HYPO</name>
<evidence type="ECO:0000256" key="1">
    <source>
        <dbReference type="SAM" id="MobiDB-lite"/>
    </source>
</evidence>
<protein>
    <submittedName>
        <fullName evidence="2">Uncharacterized protein</fullName>
    </submittedName>
</protein>
<feature type="compositionally biased region" description="Basic and acidic residues" evidence="1">
    <location>
        <begin position="86"/>
        <end position="106"/>
    </location>
</feature>
<feature type="region of interest" description="Disordered" evidence="1">
    <location>
        <begin position="1"/>
        <end position="106"/>
    </location>
</feature>
<feature type="compositionally biased region" description="Basic and acidic residues" evidence="1">
    <location>
        <begin position="1"/>
        <end position="10"/>
    </location>
</feature>
<proteinExistence type="predicted"/>
<feature type="non-terminal residue" evidence="2">
    <location>
        <position position="106"/>
    </location>
</feature>
<dbReference type="EMBL" id="LKCN02000013">
    <property type="protein sequence ID" value="RCI09890.1"/>
    <property type="molecule type" value="Genomic_DNA"/>
</dbReference>
<dbReference type="AlphaFoldDB" id="A0A367L639"/>